<feature type="transmembrane region" description="Helical" evidence="8">
    <location>
        <begin position="12"/>
        <end position="32"/>
    </location>
</feature>
<evidence type="ECO:0000313" key="10">
    <source>
        <dbReference type="Proteomes" id="UP000198337"/>
    </source>
</evidence>
<gene>
    <name evidence="9" type="ORF">SAMN04488009_0740</name>
</gene>
<dbReference type="InterPro" id="IPR003400">
    <property type="entry name" value="ExbD"/>
</dbReference>
<evidence type="ECO:0000256" key="5">
    <source>
        <dbReference type="ARBA" id="ARBA00022989"/>
    </source>
</evidence>
<organism evidence="9 10">
    <name type="scientific">Maribacter sedimenticola</name>
    <dbReference type="NCBI Taxonomy" id="228956"/>
    <lineage>
        <taxon>Bacteria</taxon>
        <taxon>Pseudomonadati</taxon>
        <taxon>Bacteroidota</taxon>
        <taxon>Flavobacteriia</taxon>
        <taxon>Flavobacteriales</taxon>
        <taxon>Flavobacteriaceae</taxon>
        <taxon>Maribacter</taxon>
    </lineage>
</organism>
<keyword evidence="7" id="KW-0653">Protein transport</keyword>
<accession>A0ABY1SDE0</accession>
<reference evidence="9 10" key="1">
    <citation type="submission" date="2017-06" db="EMBL/GenBank/DDBJ databases">
        <authorList>
            <person name="Varghese N."/>
            <person name="Submissions S."/>
        </authorList>
    </citation>
    <scope>NUCLEOTIDE SEQUENCE [LARGE SCALE GENOMIC DNA]</scope>
    <source>
        <strain evidence="9 10">DSM 19840</strain>
    </source>
</reference>
<keyword evidence="4 7" id="KW-0812">Transmembrane</keyword>
<evidence type="ECO:0000256" key="7">
    <source>
        <dbReference type="RuleBase" id="RU003879"/>
    </source>
</evidence>
<keyword evidence="10" id="KW-1185">Reference proteome</keyword>
<evidence type="ECO:0000256" key="1">
    <source>
        <dbReference type="ARBA" id="ARBA00004162"/>
    </source>
</evidence>
<dbReference type="Pfam" id="PF02472">
    <property type="entry name" value="ExbD"/>
    <property type="match status" value="1"/>
</dbReference>
<evidence type="ECO:0000256" key="2">
    <source>
        <dbReference type="ARBA" id="ARBA00005811"/>
    </source>
</evidence>
<proteinExistence type="inferred from homology"/>
<name>A0ABY1SDE0_9FLAO</name>
<comment type="caution">
    <text evidence="9">The sequence shown here is derived from an EMBL/GenBank/DDBJ whole genome shotgun (WGS) entry which is preliminary data.</text>
</comment>
<keyword evidence="3" id="KW-1003">Cell membrane</keyword>
<evidence type="ECO:0000256" key="6">
    <source>
        <dbReference type="ARBA" id="ARBA00023136"/>
    </source>
</evidence>
<keyword evidence="7" id="KW-0813">Transport</keyword>
<dbReference type="PANTHER" id="PTHR30558">
    <property type="entry name" value="EXBD MEMBRANE COMPONENT OF PMF-DRIVEN MACROMOLECULE IMPORT SYSTEM"/>
    <property type="match status" value="1"/>
</dbReference>
<dbReference type="EMBL" id="FZNV01000001">
    <property type="protein sequence ID" value="SNR28100.1"/>
    <property type="molecule type" value="Genomic_DNA"/>
</dbReference>
<evidence type="ECO:0000256" key="4">
    <source>
        <dbReference type="ARBA" id="ARBA00022692"/>
    </source>
</evidence>
<evidence type="ECO:0000256" key="8">
    <source>
        <dbReference type="SAM" id="Phobius"/>
    </source>
</evidence>
<sequence>MKNHRLPQEVNAGSMADIAFLLLIFFLVTTTIDNDEGLNRLMPPENEDIIDIKQRNIFKIVINDNDQILAEDDIIDLENLKGQVISFIDNGGLSADHDDFCTYCKGDRLEDSSENPSKAIISIKSSRNTSYPVYVAVQNEVVAAYNHLRNRESLRMFGISFEAIHREYFSEEIKNDKKEILKDRLEIIRELFPQKILEPESINN</sequence>
<dbReference type="PANTHER" id="PTHR30558:SF3">
    <property type="entry name" value="BIOPOLYMER TRANSPORT PROTEIN EXBD-RELATED"/>
    <property type="match status" value="1"/>
</dbReference>
<comment type="similarity">
    <text evidence="2 7">Belongs to the ExbD/TolR family.</text>
</comment>
<comment type="subcellular location">
    <subcellularLocation>
        <location evidence="1">Cell membrane</location>
        <topology evidence="1">Single-pass membrane protein</topology>
    </subcellularLocation>
    <subcellularLocation>
        <location evidence="7">Cell membrane</location>
        <topology evidence="7">Single-pass type II membrane protein</topology>
    </subcellularLocation>
</comment>
<keyword evidence="6 8" id="KW-0472">Membrane</keyword>
<dbReference type="Proteomes" id="UP000198337">
    <property type="component" value="Unassembled WGS sequence"/>
</dbReference>
<keyword evidence="5 8" id="KW-1133">Transmembrane helix</keyword>
<evidence type="ECO:0000256" key="3">
    <source>
        <dbReference type="ARBA" id="ARBA00022475"/>
    </source>
</evidence>
<evidence type="ECO:0000313" key="9">
    <source>
        <dbReference type="EMBL" id="SNR28100.1"/>
    </source>
</evidence>
<dbReference type="RefSeq" id="WP_089259178.1">
    <property type="nucleotide sequence ID" value="NZ_FZNV01000001.1"/>
</dbReference>
<protein>
    <submittedName>
        <fullName evidence="9">Biopolymer transport protein ExbD/TolR</fullName>
    </submittedName>
</protein>